<dbReference type="InterPro" id="IPR018392">
    <property type="entry name" value="LysM"/>
</dbReference>
<evidence type="ECO:0000259" key="2">
    <source>
        <dbReference type="SMART" id="SM00257"/>
    </source>
</evidence>
<dbReference type="PANTHER" id="PTHR21666">
    <property type="entry name" value="PEPTIDASE-RELATED"/>
    <property type="match status" value="1"/>
</dbReference>
<dbReference type="SUPFAM" id="SSF51261">
    <property type="entry name" value="Duplicated hybrid motif"/>
    <property type="match status" value="1"/>
</dbReference>
<keyword evidence="4" id="KW-1185">Reference proteome</keyword>
<organism evidence="3 4">
    <name type="scientific">Roseofilum capinflatum BLCC-M114</name>
    <dbReference type="NCBI Taxonomy" id="3022440"/>
    <lineage>
        <taxon>Bacteria</taxon>
        <taxon>Bacillati</taxon>
        <taxon>Cyanobacteriota</taxon>
        <taxon>Cyanophyceae</taxon>
        <taxon>Desertifilales</taxon>
        <taxon>Desertifilaceae</taxon>
        <taxon>Roseofilum</taxon>
        <taxon>Roseofilum capinflatum</taxon>
    </lineage>
</organism>
<gene>
    <name evidence="3" type="ORF">PMG25_12405</name>
</gene>
<dbReference type="InterPro" id="IPR050570">
    <property type="entry name" value="Cell_wall_metabolism_enzyme"/>
</dbReference>
<feature type="compositionally biased region" description="Basic and acidic residues" evidence="1">
    <location>
        <begin position="13"/>
        <end position="25"/>
    </location>
</feature>
<dbReference type="SMART" id="SM00257">
    <property type="entry name" value="LysM"/>
    <property type="match status" value="1"/>
</dbReference>
<dbReference type="Pfam" id="PF01476">
    <property type="entry name" value="LysM"/>
    <property type="match status" value="1"/>
</dbReference>
<comment type="caution">
    <text evidence="3">The sequence shown here is derived from an EMBL/GenBank/DDBJ whole genome shotgun (WGS) entry which is preliminary data.</text>
</comment>
<feature type="region of interest" description="Disordered" evidence="1">
    <location>
        <begin position="13"/>
        <end position="57"/>
    </location>
</feature>
<protein>
    <submittedName>
        <fullName evidence="3">M23 family metallopeptidase</fullName>
    </submittedName>
</protein>
<dbReference type="Proteomes" id="UP001235849">
    <property type="component" value="Unassembled WGS sequence"/>
</dbReference>
<dbReference type="PANTHER" id="PTHR21666:SF290">
    <property type="entry name" value="PEPTIDASE M23 DOMAIN PROTEIN"/>
    <property type="match status" value="1"/>
</dbReference>
<evidence type="ECO:0000313" key="4">
    <source>
        <dbReference type="Proteomes" id="UP001235849"/>
    </source>
</evidence>
<evidence type="ECO:0000313" key="3">
    <source>
        <dbReference type="EMBL" id="MDJ1174898.1"/>
    </source>
</evidence>
<proteinExistence type="predicted"/>
<sequence length="365" mass="40118">MWNFIPYLTLRKDPSQPLRKGECEKSPPSQGGLRGIGQFARQTDPPQPPLERGESKKSLSCQGRFRGIFISGACLILPLLWTLPSLAQIPTDEPSFIPLRPNPEQLCPKEPAIDRFIYHIIAPGETLNQIAANHQLMPSTLMGLNRSLRNGEAPVGTQIVIPPYDGVLVRIPVGKTWRDVAEAYGVPADALFEVNGCQQNPEMVFVPGVNWSPGRPSRETRTRLSAYPLPEIAPLLKGYGWYLNPQTSKREFSSGVDIRAPIGTPVSAVGDGIVAYAGDRGSYGQLVVINHPGGRQTRYAHLQTLQVSPGQTVRQGDRLGTVGTTGNPTFSIPHLHFEMRYRSAVGWVAEDPGLYIQALGRNLRY</sequence>
<dbReference type="Gene3D" id="3.10.350.10">
    <property type="entry name" value="LysM domain"/>
    <property type="match status" value="1"/>
</dbReference>
<evidence type="ECO:0000256" key="1">
    <source>
        <dbReference type="SAM" id="MobiDB-lite"/>
    </source>
</evidence>
<feature type="domain" description="LysM" evidence="2">
    <location>
        <begin position="118"/>
        <end position="162"/>
    </location>
</feature>
<reference evidence="3 4" key="1">
    <citation type="submission" date="2023-01" db="EMBL/GenBank/DDBJ databases">
        <title>Novel diversity within Roseofilum (Cyanobacteria; Desertifilaceae) from marine benthic mats with descriptions of four novel species.</title>
        <authorList>
            <person name="Wang Y."/>
            <person name="Berthold D.E."/>
            <person name="Hu J."/>
            <person name="Lefler F.W."/>
            <person name="Laughinghouse H.D. IV."/>
        </authorList>
    </citation>
    <scope>NUCLEOTIDE SEQUENCE [LARGE SCALE GENOMIC DNA]</scope>
    <source>
        <strain evidence="3 4">BLCC-M114</strain>
    </source>
</reference>
<dbReference type="CDD" id="cd00118">
    <property type="entry name" value="LysM"/>
    <property type="match status" value="1"/>
</dbReference>
<dbReference type="InterPro" id="IPR016047">
    <property type="entry name" value="M23ase_b-sheet_dom"/>
</dbReference>
<dbReference type="Pfam" id="PF01551">
    <property type="entry name" value="Peptidase_M23"/>
    <property type="match status" value="1"/>
</dbReference>
<dbReference type="SUPFAM" id="SSF54106">
    <property type="entry name" value="LysM domain"/>
    <property type="match status" value="1"/>
</dbReference>
<name>A0ABT7B6V5_9CYAN</name>
<accession>A0ABT7B6V5</accession>
<dbReference type="RefSeq" id="WP_283767214.1">
    <property type="nucleotide sequence ID" value="NZ_JAQOSO010000074.1"/>
</dbReference>
<dbReference type="InterPro" id="IPR011055">
    <property type="entry name" value="Dup_hybrid_motif"/>
</dbReference>
<dbReference type="Gene3D" id="2.70.70.10">
    <property type="entry name" value="Glucose Permease (Domain IIA)"/>
    <property type="match status" value="1"/>
</dbReference>
<dbReference type="InterPro" id="IPR036779">
    <property type="entry name" value="LysM_dom_sf"/>
</dbReference>
<dbReference type="CDD" id="cd12797">
    <property type="entry name" value="M23_peptidase"/>
    <property type="match status" value="1"/>
</dbReference>
<dbReference type="EMBL" id="JAQOSO010000074">
    <property type="protein sequence ID" value="MDJ1174898.1"/>
    <property type="molecule type" value="Genomic_DNA"/>
</dbReference>